<comment type="cofactor">
    <cofactor evidence="11">
        <name>pyridoxal 5'-phosphate</name>
        <dbReference type="ChEBI" id="CHEBI:597326"/>
    </cofactor>
    <text evidence="11">Binds 1 pyridoxal phosphate per subunit.</text>
</comment>
<reference evidence="13" key="1">
    <citation type="journal article" date="2021" name="PeerJ">
        <title>Extensive microbial diversity within the chicken gut microbiome revealed by metagenomics and culture.</title>
        <authorList>
            <person name="Gilroy R."/>
            <person name="Ravi A."/>
            <person name="Getino M."/>
            <person name="Pursley I."/>
            <person name="Horton D.L."/>
            <person name="Alikhan N.F."/>
            <person name="Baker D."/>
            <person name="Gharbi K."/>
            <person name="Hall N."/>
            <person name="Watson M."/>
            <person name="Adriaenssens E.M."/>
            <person name="Foster-Nyarko E."/>
            <person name="Jarju S."/>
            <person name="Secka A."/>
            <person name="Antonio M."/>
            <person name="Oren A."/>
            <person name="Chaudhuri R.R."/>
            <person name="La Ragione R."/>
            <person name="Hildebrand F."/>
            <person name="Pallen M.J."/>
        </authorList>
    </citation>
    <scope>NUCLEOTIDE SEQUENCE</scope>
    <source>
        <strain evidence="13">ChiBcec6-4105</strain>
    </source>
</reference>
<feature type="binding site" evidence="11">
    <location>
        <position position="194"/>
    </location>
    <ligand>
        <name>pyridoxal 5'-phosphate</name>
        <dbReference type="ChEBI" id="CHEBI:597326"/>
    </ligand>
</feature>
<dbReference type="Gene3D" id="3.90.1150.10">
    <property type="entry name" value="Aspartate Aminotransferase, domain 1"/>
    <property type="match status" value="1"/>
</dbReference>
<dbReference type="InterPro" id="IPR015421">
    <property type="entry name" value="PyrdxlP-dep_Trfase_major"/>
</dbReference>
<feature type="binding site" evidence="11">
    <location>
        <position position="151"/>
    </location>
    <ligand>
        <name>pyridoxal 5'-phosphate</name>
        <dbReference type="ChEBI" id="CHEBI:597326"/>
    </ligand>
</feature>
<dbReference type="FunFam" id="3.90.1150.10:FF:000006">
    <property type="entry name" value="Phosphoserine aminotransferase"/>
    <property type="match status" value="1"/>
</dbReference>
<evidence type="ECO:0000256" key="8">
    <source>
        <dbReference type="ARBA" id="ARBA00023299"/>
    </source>
</evidence>
<evidence type="ECO:0000256" key="2">
    <source>
        <dbReference type="ARBA" id="ARBA00005099"/>
    </source>
</evidence>
<keyword evidence="4 11" id="KW-0032">Aminotransferase</keyword>
<keyword evidence="11" id="KW-0963">Cytoplasm</keyword>
<evidence type="ECO:0000256" key="9">
    <source>
        <dbReference type="ARBA" id="ARBA00047630"/>
    </source>
</evidence>
<dbReference type="InterPro" id="IPR015424">
    <property type="entry name" value="PyrdxlP-dep_Trfase"/>
</dbReference>
<dbReference type="InterPro" id="IPR015422">
    <property type="entry name" value="PyrdxlP-dep_Trfase_small"/>
</dbReference>
<dbReference type="NCBIfam" id="NF003764">
    <property type="entry name" value="PRK05355.1"/>
    <property type="match status" value="1"/>
</dbReference>
<feature type="binding site" evidence="11">
    <location>
        <position position="101"/>
    </location>
    <ligand>
        <name>pyridoxal 5'-phosphate</name>
        <dbReference type="ChEBI" id="CHEBI:597326"/>
    </ligand>
</feature>
<feature type="binding site" evidence="11">
    <location>
        <begin position="76"/>
        <end position="77"/>
    </location>
    <ligand>
        <name>pyridoxal 5'-phosphate</name>
        <dbReference type="ChEBI" id="CHEBI:597326"/>
    </ligand>
</feature>
<feature type="binding site" evidence="11">
    <location>
        <begin position="237"/>
        <end position="238"/>
    </location>
    <ligand>
        <name>pyridoxal 5'-phosphate</name>
        <dbReference type="ChEBI" id="CHEBI:597326"/>
    </ligand>
</feature>
<dbReference type="EC" id="2.6.1.52" evidence="11"/>
<evidence type="ECO:0000256" key="6">
    <source>
        <dbReference type="ARBA" id="ARBA00022679"/>
    </source>
</evidence>
<evidence type="ECO:0000256" key="11">
    <source>
        <dbReference type="HAMAP-Rule" id="MF_00160"/>
    </source>
</evidence>
<comment type="catalytic activity">
    <reaction evidence="10 11">
        <text>O-phospho-L-serine + 2-oxoglutarate = 3-phosphooxypyruvate + L-glutamate</text>
        <dbReference type="Rhea" id="RHEA:14329"/>
        <dbReference type="ChEBI" id="CHEBI:16810"/>
        <dbReference type="ChEBI" id="CHEBI:18110"/>
        <dbReference type="ChEBI" id="CHEBI:29985"/>
        <dbReference type="ChEBI" id="CHEBI:57524"/>
        <dbReference type="EC" id="2.6.1.52"/>
    </reaction>
</comment>
<comment type="subcellular location">
    <subcellularLocation>
        <location evidence="11">Cytoplasm</location>
    </subcellularLocation>
</comment>
<organism evidence="13 14">
    <name type="scientific">Candidatus Blautia avicola</name>
    <dbReference type="NCBI Taxonomy" id="2838483"/>
    <lineage>
        <taxon>Bacteria</taxon>
        <taxon>Bacillati</taxon>
        <taxon>Bacillota</taxon>
        <taxon>Clostridia</taxon>
        <taxon>Lachnospirales</taxon>
        <taxon>Lachnospiraceae</taxon>
        <taxon>Blautia</taxon>
    </lineage>
</organism>
<dbReference type="PANTHER" id="PTHR43247">
    <property type="entry name" value="PHOSPHOSERINE AMINOTRANSFERASE"/>
    <property type="match status" value="1"/>
</dbReference>
<evidence type="ECO:0000256" key="10">
    <source>
        <dbReference type="ARBA" id="ARBA00049007"/>
    </source>
</evidence>
<dbReference type="Proteomes" id="UP000823892">
    <property type="component" value="Unassembled WGS sequence"/>
</dbReference>
<feature type="modified residue" description="N6-(pyridoxal phosphate)lysine" evidence="11">
    <location>
        <position position="195"/>
    </location>
</feature>
<dbReference type="AlphaFoldDB" id="A0A9D2QV10"/>
<accession>A0A9D2QV10</accession>
<dbReference type="PANTHER" id="PTHR43247:SF1">
    <property type="entry name" value="PHOSPHOSERINE AMINOTRANSFERASE"/>
    <property type="match status" value="1"/>
</dbReference>
<keyword evidence="6 11" id="KW-0808">Transferase</keyword>
<comment type="catalytic activity">
    <reaction evidence="9 11">
        <text>4-(phosphooxy)-L-threonine + 2-oxoglutarate = (R)-3-hydroxy-2-oxo-4-phosphooxybutanoate + L-glutamate</text>
        <dbReference type="Rhea" id="RHEA:16573"/>
        <dbReference type="ChEBI" id="CHEBI:16810"/>
        <dbReference type="ChEBI" id="CHEBI:29985"/>
        <dbReference type="ChEBI" id="CHEBI:58452"/>
        <dbReference type="ChEBI" id="CHEBI:58538"/>
        <dbReference type="EC" id="2.6.1.52"/>
    </reaction>
</comment>
<dbReference type="PIRSF" id="PIRSF000525">
    <property type="entry name" value="SerC"/>
    <property type="match status" value="1"/>
</dbReference>
<dbReference type="GO" id="GO:0005737">
    <property type="term" value="C:cytoplasm"/>
    <property type="evidence" value="ECO:0007669"/>
    <property type="project" value="UniProtKB-SubCell"/>
</dbReference>
<dbReference type="InterPro" id="IPR000192">
    <property type="entry name" value="Aminotrans_V_dom"/>
</dbReference>
<keyword evidence="8 11" id="KW-0718">Serine biosynthesis</keyword>
<proteinExistence type="inferred from homology"/>
<keyword evidence="5 11" id="KW-0028">Amino-acid biosynthesis</keyword>
<comment type="pathway">
    <text evidence="2 11">Amino-acid biosynthesis; L-serine biosynthesis; L-serine from 3-phospho-D-glycerate: step 2/3.</text>
</comment>
<name>A0A9D2QV10_9FIRM</name>
<dbReference type="Gene3D" id="3.40.640.10">
    <property type="entry name" value="Type I PLP-dependent aspartate aminotransferase-like (Major domain)"/>
    <property type="match status" value="1"/>
</dbReference>
<evidence type="ECO:0000256" key="3">
    <source>
        <dbReference type="ARBA" id="ARBA00006904"/>
    </source>
</evidence>
<dbReference type="NCBIfam" id="TIGR01364">
    <property type="entry name" value="serC_1"/>
    <property type="match status" value="1"/>
</dbReference>
<comment type="subunit">
    <text evidence="11">Homodimer.</text>
</comment>
<protein>
    <recommendedName>
        <fullName evidence="11">Phosphoserine aminotransferase</fullName>
        <ecNumber evidence="11">2.6.1.52</ecNumber>
    </recommendedName>
    <alternativeName>
        <fullName evidence="11">Phosphohydroxythreonine aminotransferase</fullName>
        <shortName evidence="11">PSAT</shortName>
    </alternativeName>
</protein>
<dbReference type="GO" id="GO:0004648">
    <property type="term" value="F:O-phospho-L-serine:2-oxoglutarate aminotransferase activity"/>
    <property type="evidence" value="ECO:0007669"/>
    <property type="project" value="UniProtKB-UniRule"/>
</dbReference>
<dbReference type="GO" id="GO:0030170">
    <property type="term" value="F:pyridoxal phosphate binding"/>
    <property type="evidence" value="ECO:0007669"/>
    <property type="project" value="UniProtKB-UniRule"/>
</dbReference>
<comment type="function">
    <text evidence="1 11">Catalyzes the reversible conversion of 3-phosphohydroxypyruvate to phosphoserine and of 3-hydroxy-2-oxo-4-phosphonooxybutanoate to phosphohydroxythreonine.</text>
</comment>
<dbReference type="Pfam" id="PF00266">
    <property type="entry name" value="Aminotran_5"/>
    <property type="match status" value="1"/>
</dbReference>
<dbReference type="SUPFAM" id="SSF53383">
    <property type="entry name" value="PLP-dependent transferases"/>
    <property type="match status" value="1"/>
</dbReference>
<dbReference type="GO" id="GO:0006564">
    <property type="term" value="P:L-serine biosynthetic process"/>
    <property type="evidence" value="ECO:0007669"/>
    <property type="project" value="UniProtKB-UniRule"/>
</dbReference>
<evidence type="ECO:0000256" key="5">
    <source>
        <dbReference type="ARBA" id="ARBA00022605"/>
    </source>
</evidence>
<evidence type="ECO:0000259" key="12">
    <source>
        <dbReference type="Pfam" id="PF00266"/>
    </source>
</evidence>
<comment type="similarity">
    <text evidence="3 11">Belongs to the class-V pyridoxal-phosphate-dependent aminotransferase family. SerC subfamily.</text>
</comment>
<comment type="caution">
    <text evidence="11">Lacks conserved residue(s) required for the propagation of feature annotation.</text>
</comment>
<sequence length="360" mass="40139">MSRVYNFSAGPAVLPEEVLKEAAEEMLDYRGCGMSVMEMSHRSKMFENIIQEAEADLRDLLEIPDNYKVLFLQGGASQQFAMIPMNLMKNRVADYIVTGQWAKKAWQEAQKYGKANKIASSEDKTYSYIPDCSDLPISPDADYVYICENNTIYGTKFKKLPNTKGKTLVADVSSCFLSEPVDVSKYGILYGGVQKNIGPAGMVISIIREDLITEDVLPGTPTMLTFKTHADAGSMYNTPNCYCIYMCGKVFKWLKKMGGLSAMKERNEKKAKILYDFLDSSSLFKGTVVPEDRSLMNVPFVTGNKDLDAKFVKEAQEAGLENLKGHRSVGGMRASIYNAMPIEGVEALVNFMKNFEKENG</sequence>
<comment type="caution">
    <text evidence="13">The sequence shown here is derived from an EMBL/GenBank/DDBJ whole genome shotgun (WGS) entry which is preliminary data.</text>
</comment>
<feature type="binding site" evidence="11">
    <location>
        <position position="171"/>
    </location>
    <ligand>
        <name>pyridoxal 5'-phosphate</name>
        <dbReference type="ChEBI" id="CHEBI:597326"/>
    </ligand>
</feature>
<dbReference type="CDD" id="cd00611">
    <property type="entry name" value="PSAT_like"/>
    <property type="match status" value="1"/>
</dbReference>
<dbReference type="InterPro" id="IPR022278">
    <property type="entry name" value="Pser_aminoTfrase"/>
</dbReference>
<evidence type="ECO:0000256" key="7">
    <source>
        <dbReference type="ARBA" id="ARBA00022898"/>
    </source>
</evidence>
<gene>
    <name evidence="11 13" type="primary">serC</name>
    <name evidence="13" type="ORF">H9914_07890</name>
</gene>
<evidence type="ECO:0000313" key="14">
    <source>
        <dbReference type="Proteomes" id="UP000823892"/>
    </source>
</evidence>
<keyword evidence="7 11" id="KW-0663">Pyridoxal phosphate</keyword>
<dbReference type="FunFam" id="3.40.640.10:FF:000010">
    <property type="entry name" value="Phosphoserine aminotransferase"/>
    <property type="match status" value="1"/>
</dbReference>
<evidence type="ECO:0000313" key="13">
    <source>
        <dbReference type="EMBL" id="HJD28895.1"/>
    </source>
</evidence>
<feature type="binding site" evidence="11">
    <location>
        <position position="42"/>
    </location>
    <ligand>
        <name>L-glutamate</name>
        <dbReference type="ChEBI" id="CHEBI:29985"/>
    </ligand>
</feature>
<evidence type="ECO:0000256" key="4">
    <source>
        <dbReference type="ARBA" id="ARBA00022576"/>
    </source>
</evidence>
<feature type="domain" description="Aminotransferase class V" evidence="12">
    <location>
        <begin position="4"/>
        <end position="348"/>
    </location>
</feature>
<evidence type="ECO:0000256" key="1">
    <source>
        <dbReference type="ARBA" id="ARBA00003483"/>
    </source>
</evidence>
<dbReference type="HAMAP" id="MF_00160">
    <property type="entry name" value="SerC_aminotrans_5"/>
    <property type="match status" value="1"/>
</dbReference>
<reference evidence="13" key="2">
    <citation type="submission" date="2021-04" db="EMBL/GenBank/DDBJ databases">
        <authorList>
            <person name="Gilroy R."/>
        </authorList>
    </citation>
    <scope>NUCLEOTIDE SEQUENCE</scope>
    <source>
        <strain evidence="13">ChiBcec6-4105</strain>
    </source>
</reference>
<dbReference type="EMBL" id="DWUY01000179">
    <property type="protein sequence ID" value="HJD28895.1"/>
    <property type="molecule type" value="Genomic_DNA"/>
</dbReference>